<feature type="compositionally biased region" description="Low complexity" evidence="13">
    <location>
        <begin position="697"/>
        <end position="708"/>
    </location>
</feature>
<evidence type="ECO:0000256" key="11">
    <source>
        <dbReference type="ARBA" id="ARBA00056117"/>
    </source>
</evidence>
<comment type="caution">
    <text evidence="16">The sequence shown here is derived from an EMBL/GenBank/DDBJ whole genome shotgun (WGS) entry which is preliminary data.</text>
</comment>
<dbReference type="Gene3D" id="1.10.287.70">
    <property type="match status" value="1"/>
</dbReference>
<dbReference type="Gene3D" id="2.60.120.10">
    <property type="entry name" value="Jelly Rolls"/>
    <property type="match status" value="1"/>
</dbReference>
<dbReference type="PROSITE" id="PS50042">
    <property type="entry name" value="CNMP_BINDING_3"/>
    <property type="match status" value="1"/>
</dbReference>
<reference evidence="16" key="1">
    <citation type="journal article" date="2023" name="Science">
        <title>Elucidation of the pathway for biosynthesis of saponin adjuvants from the soapbark tree.</title>
        <authorList>
            <person name="Reed J."/>
            <person name="Orme A."/>
            <person name="El-Demerdash A."/>
            <person name="Owen C."/>
            <person name="Martin L.B.B."/>
            <person name="Misra R.C."/>
            <person name="Kikuchi S."/>
            <person name="Rejzek M."/>
            <person name="Martin A.C."/>
            <person name="Harkess A."/>
            <person name="Leebens-Mack J."/>
            <person name="Louveau T."/>
            <person name="Stephenson M.J."/>
            <person name="Osbourn A."/>
        </authorList>
    </citation>
    <scope>NUCLEOTIDE SEQUENCE</scope>
    <source>
        <strain evidence="16">S10</strain>
    </source>
</reference>
<dbReference type="PANTHER" id="PTHR45651:SF55">
    <property type="entry name" value="CYCLIC NUCLEOTIDE-GATED ION CHANNEL-LIKE PROTEIN"/>
    <property type="match status" value="1"/>
</dbReference>
<dbReference type="Pfam" id="PF00520">
    <property type="entry name" value="Ion_trans"/>
    <property type="match status" value="1"/>
</dbReference>
<evidence type="ECO:0000256" key="13">
    <source>
        <dbReference type="SAM" id="MobiDB-lite"/>
    </source>
</evidence>
<dbReference type="FunFam" id="1.10.287.630:FF:000003">
    <property type="entry name" value="Cyclic nucleotide-gated ion channel 1"/>
    <property type="match status" value="1"/>
</dbReference>
<dbReference type="SUPFAM" id="SSF51206">
    <property type="entry name" value="cAMP-binding domain-like"/>
    <property type="match status" value="1"/>
</dbReference>
<comment type="subunit">
    <text evidence="12">Interacts (via N-terminus) with DMI1 (via c-terminus). The Nod factor has no effect on this interaction, implying that the complex is maintained after activation.</text>
</comment>
<feature type="domain" description="Cyclic nucleotide-binding" evidence="15">
    <location>
        <begin position="489"/>
        <end position="573"/>
    </location>
</feature>
<keyword evidence="4 14" id="KW-0812">Transmembrane</keyword>
<dbReference type="InterPro" id="IPR018490">
    <property type="entry name" value="cNMP-bd_dom_sf"/>
</dbReference>
<evidence type="ECO:0000256" key="6">
    <source>
        <dbReference type="ARBA" id="ARBA00023065"/>
    </source>
</evidence>
<evidence type="ECO:0000256" key="3">
    <source>
        <dbReference type="ARBA" id="ARBA00022448"/>
    </source>
</evidence>
<feature type="transmembrane region" description="Helical" evidence="14">
    <location>
        <begin position="186"/>
        <end position="209"/>
    </location>
</feature>
<keyword evidence="17" id="KW-1185">Reference proteome</keyword>
<dbReference type="InterPro" id="IPR005821">
    <property type="entry name" value="Ion_trans_dom"/>
</dbReference>
<organism evidence="16 17">
    <name type="scientific">Quillaja saponaria</name>
    <name type="common">Soap bark tree</name>
    <dbReference type="NCBI Taxonomy" id="32244"/>
    <lineage>
        <taxon>Eukaryota</taxon>
        <taxon>Viridiplantae</taxon>
        <taxon>Streptophyta</taxon>
        <taxon>Embryophyta</taxon>
        <taxon>Tracheophyta</taxon>
        <taxon>Spermatophyta</taxon>
        <taxon>Magnoliopsida</taxon>
        <taxon>eudicotyledons</taxon>
        <taxon>Gunneridae</taxon>
        <taxon>Pentapetalae</taxon>
        <taxon>rosids</taxon>
        <taxon>fabids</taxon>
        <taxon>Fabales</taxon>
        <taxon>Quillajaceae</taxon>
        <taxon>Quillaja</taxon>
    </lineage>
</organism>
<evidence type="ECO:0000256" key="14">
    <source>
        <dbReference type="SAM" id="Phobius"/>
    </source>
</evidence>
<evidence type="ECO:0000259" key="15">
    <source>
        <dbReference type="PROSITE" id="PS50042"/>
    </source>
</evidence>
<evidence type="ECO:0000313" key="17">
    <source>
        <dbReference type="Proteomes" id="UP001163823"/>
    </source>
</evidence>
<accession>A0AAD7PNY7</accession>
<evidence type="ECO:0000256" key="9">
    <source>
        <dbReference type="ARBA" id="ARBA00023286"/>
    </source>
</evidence>
<keyword evidence="6" id="KW-0406">Ion transport</keyword>
<comment type="function">
    <text evidence="11">Cyclic nucleotide-gated channel involved in the establishment of both rhizobial and mycorrhizal associations. Required for full activation of nuclear-localized Ca(2+) oscillations by Nod and Myc factors. Simultaneous activation of the K(+)-permeable channel DMI1 and the Ca(2+) channel CNGC15 can give rise to sustained Ca(2+) oscillations. May function during fertilization in both female and male gametophytic Ca(2+) signaling.</text>
</comment>
<dbReference type="GO" id="GO:0031965">
    <property type="term" value="C:nuclear membrane"/>
    <property type="evidence" value="ECO:0007669"/>
    <property type="project" value="UniProtKB-SubCell"/>
</dbReference>
<evidence type="ECO:0000256" key="2">
    <source>
        <dbReference type="ARBA" id="ARBA00010486"/>
    </source>
</evidence>
<comment type="similarity">
    <text evidence="2">Belongs to the cyclic nucleotide-gated cation channel (TC 1.A.1.5) family.</text>
</comment>
<dbReference type="EMBL" id="JARAOO010000007">
    <property type="protein sequence ID" value="KAJ7962563.1"/>
    <property type="molecule type" value="Genomic_DNA"/>
</dbReference>
<dbReference type="AlphaFoldDB" id="A0AAD7PNY7"/>
<dbReference type="Proteomes" id="UP001163823">
    <property type="component" value="Chromosome 7"/>
</dbReference>
<dbReference type="KEGG" id="qsa:O6P43_017768"/>
<keyword evidence="8" id="KW-0539">Nucleus</keyword>
<gene>
    <name evidence="16" type="ORF">O6P43_017768</name>
</gene>
<evidence type="ECO:0000256" key="10">
    <source>
        <dbReference type="ARBA" id="ARBA00023303"/>
    </source>
</evidence>
<dbReference type="PANTHER" id="PTHR45651">
    <property type="entry name" value="CYCLIC NUCLEOTIDE-GATED ION CHANNEL 15-RELATED-RELATED"/>
    <property type="match status" value="1"/>
</dbReference>
<keyword evidence="9" id="KW-1071">Ligand-gated ion channel</keyword>
<dbReference type="GO" id="GO:0044325">
    <property type="term" value="F:transmembrane transporter binding"/>
    <property type="evidence" value="ECO:0007669"/>
    <property type="project" value="UniProtKB-ARBA"/>
</dbReference>
<keyword evidence="5 14" id="KW-1133">Transmembrane helix</keyword>
<evidence type="ECO:0000256" key="12">
    <source>
        <dbReference type="ARBA" id="ARBA00064416"/>
    </source>
</evidence>
<dbReference type="InterPro" id="IPR014710">
    <property type="entry name" value="RmlC-like_jellyroll"/>
</dbReference>
<dbReference type="SMART" id="SM00100">
    <property type="entry name" value="cNMP"/>
    <property type="match status" value="1"/>
</dbReference>
<evidence type="ECO:0000313" key="16">
    <source>
        <dbReference type="EMBL" id="KAJ7962563.1"/>
    </source>
</evidence>
<name>A0AAD7PNY7_QUISA</name>
<feature type="region of interest" description="Disordered" evidence="13">
    <location>
        <begin position="15"/>
        <end position="39"/>
    </location>
</feature>
<feature type="transmembrane region" description="Helical" evidence="14">
    <location>
        <begin position="100"/>
        <end position="120"/>
    </location>
</feature>
<keyword evidence="3" id="KW-0813">Transport</keyword>
<evidence type="ECO:0000256" key="5">
    <source>
        <dbReference type="ARBA" id="ARBA00022989"/>
    </source>
</evidence>
<protein>
    <submittedName>
        <fullName evidence="16">Cyclic nucleotide-gated ion channel 1</fullName>
    </submittedName>
</protein>
<evidence type="ECO:0000256" key="8">
    <source>
        <dbReference type="ARBA" id="ARBA00023242"/>
    </source>
</evidence>
<dbReference type="SUPFAM" id="SSF81324">
    <property type="entry name" value="Voltage-gated potassium channels"/>
    <property type="match status" value="1"/>
</dbReference>
<keyword evidence="10" id="KW-0407">Ion channel</keyword>
<dbReference type="GO" id="GO:0005216">
    <property type="term" value="F:monoatomic ion channel activity"/>
    <property type="evidence" value="ECO:0007669"/>
    <property type="project" value="InterPro"/>
</dbReference>
<feature type="compositionally biased region" description="Low complexity" evidence="13">
    <location>
        <begin position="17"/>
        <end position="31"/>
    </location>
</feature>
<evidence type="ECO:0000256" key="1">
    <source>
        <dbReference type="ARBA" id="ARBA00004232"/>
    </source>
</evidence>
<dbReference type="InterPro" id="IPR000595">
    <property type="entry name" value="cNMP-bd_dom"/>
</dbReference>
<comment type="subcellular location">
    <subcellularLocation>
        <location evidence="1">Nucleus membrane</location>
        <topology evidence="1">Multi-pass membrane protein</topology>
    </subcellularLocation>
</comment>
<keyword evidence="7 14" id="KW-0472">Membrane</keyword>
<evidence type="ECO:0000256" key="4">
    <source>
        <dbReference type="ARBA" id="ARBA00022692"/>
    </source>
</evidence>
<dbReference type="Gene3D" id="1.10.287.630">
    <property type="entry name" value="Helix hairpin bin"/>
    <property type="match status" value="1"/>
</dbReference>
<feature type="region of interest" description="Disordered" evidence="13">
    <location>
        <begin position="691"/>
        <end position="720"/>
    </location>
</feature>
<evidence type="ECO:0000256" key="7">
    <source>
        <dbReference type="ARBA" id="ARBA00023136"/>
    </source>
</evidence>
<dbReference type="FunFam" id="2.60.120.10:FF:000024">
    <property type="entry name" value="Cyclic nucleotide-gated ion channel 1"/>
    <property type="match status" value="1"/>
</dbReference>
<feature type="transmembrane region" description="Helical" evidence="14">
    <location>
        <begin position="257"/>
        <end position="282"/>
    </location>
</feature>
<feature type="transmembrane region" description="Helical" evidence="14">
    <location>
        <begin position="132"/>
        <end position="151"/>
    </location>
</feature>
<dbReference type="CDD" id="cd00038">
    <property type="entry name" value="CAP_ED"/>
    <property type="match status" value="1"/>
</dbReference>
<proteinExistence type="inferred from homology"/>
<sequence length="720" mass="82977">MTNSTGHKFVRFEDWSSETSSTSDQQNSSNDAFYKRKARPSVTAVLESIHRKLERGSKKIKSLKKPSSVHPVGNWPRIKPDSRRKILDPQGPLLQKWNKIFVLTCVIAVSLDPLFFYIPVINIKDKCLDLDGPLQITASVLRSFFDLFYILRIIFQFRTGFIAPSSRVFGRGELIDDPVAIAKRYLFPYFIIDVLSILPLPQVIVLAIIPSLKNSVPFVTKDLLKIIIFAQYVPRFFRILPLLKEVTRTSGILTETAWAGAAFNLFLYMLASHMVGAFWYLFSIEAEVRCWRRELNSTSTSSLNCGQHHLELTKRLNVSCALVEPDQITNSKVFNFGIFIDALQSEVVESTTDFPQKFFYCFWWGLRNLSSLGQNLKTSTYVWEIILAIFVSIFGLILFSLLIGNMQTYLQSTTVRVEEMRVKRQDAEQWMSHRMLPDNLRERIRRYEHYKWQENRGVEEEALIHNLPKDLRRDVKRHLCWALLKKVPMFEKMDEQLLDAMCDRLKPVLYTEKNSISREGDPVDEMLFIMRGSLATMTTNGGRTGFFNSFVLKAGDFCGEELFTWALDPNSSSNLPISTRTVEALSEVEAFALMPEDLKVVASQFRRLHSKQLQHTFRFYSLQWRTWAVCFIQAAWRCHCSRKLDKSLHEVEDRLRLQDALANEVGISPSLGATIYASRFAANALRTLRQNGTHNNRLPQRLLPLLPQKPAEPDFTSQGH</sequence>
<feature type="transmembrane region" description="Helical" evidence="14">
    <location>
        <begin position="381"/>
        <end position="403"/>
    </location>
</feature>